<dbReference type="EMBL" id="CAJPWZ010001605">
    <property type="protein sequence ID" value="CAG2218674.1"/>
    <property type="molecule type" value="Genomic_DNA"/>
</dbReference>
<dbReference type="Gene3D" id="2.10.25.10">
    <property type="entry name" value="Laminin"/>
    <property type="match status" value="1"/>
</dbReference>
<evidence type="ECO:0000256" key="9">
    <source>
        <dbReference type="PROSITE-ProRule" id="PRU00076"/>
    </source>
</evidence>
<dbReference type="FunFam" id="2.10.70.10:FF:000011">
    <property type="entry name" value="CUB and sushi domain-containing protein 3 isoform A"/>
    <property type="match status" value="1"/>
</dbReference>
<evidence type="ECO:0000256" key="2">
    <source>
        <dbReference type="ARBA" id="ARBA00022536"/>
    </source>
</evidence>
<reference evidence="14" key="1">
    <citation type="submission" date="2021-03" db="EMBL/GenBank/DDBJ databases">
        <authorList>
            <person name="Bekaert M."/>
        </authorList>
    </citation>
    <scope>NUCLEOTIDE SEQUENCE</scope>
</reference>
<dbReference type="PROSITE" id="PS00010">
    <property type="entry name" value="ASX_HYDROXYL"/>
    <property type="match status" value="1"/>
</dbReference>
<evidence type="ECO:0000256" key="3">
    <source>
        <dbReference type="ARBA" id="ARBA00022659"/>
    </source>
</evidence>
<evidence type="ECO:0000256" key="8">
    <source>
        <dbReference type="ARBA" id="ARBA00023180"/>
    </source>
</evidence>
<dbReference type="PROSITE" id="PS50026">
    <property type="entry name" value="EGF_3"/>
    <property type="match status" value="1"/>
</dbReference>
<dbReference type="CDD" id="cd00033">
    <property type="entry name" value="CCP"/>
    <property type="match status" value="1"/>
</dbReference>
<feature type="domain" description="Sushi" evidence="13">
    <location>
        <begin position="101"/>
        <end position="159"/>
    </location>
</feature>
<dbReference type="Gene3D" id="2.10.70.10">
    <property type="entry name" value="Complement Module, domain 1"/>
    <property type="match status" value="2"/>
</dbReference>
<keyword evidence="3 10" id="KW-0768">Sushi</keyword>
<feature type="disulfide bond" evidence="9">
    <location>
        <begin position="200"/>
        <end position="209"/>
    </location>
</feature>
<comment type="subcellular location">
    <subcellularLocation>
        <location evidence="1">Membrane</location>
    </subcellularLocation>
</comment>
<keyword evidence="6" id="KW-0472">Membrane</keyword>
<evidence type="ECO:0000259" key="13">
    <source>
        <dbReference type="PROSITE" id="PS50923"/>
    </source>
</evidence>
<dbReference type="Pfam" id="PF00084">
    <property type="entry name" value="Sushi"/>
    <property type="match status" value="1"/>
</dbReference>
<evidence type="ECO:0000256" key="6">
    <source>
        <dbReference type="ARBA" id="ARBA00023136"/>
    </source>
</evidence>
<dbReference type="CDD" id="cd00054">
    <property type="entry name" value="EGF_CA"/>
    <property type="match status" value="1"/>
</dbReference>
<dbReference type="SMART" id="SM00179">
    <property type="entry name" value="EGF_CA"/>
    <property type="match status" value="1"/>
</dbReference>
<comment type="caution">
    <text evidence="14">The sequence shown here is derived from an EMBL/GenBank/DDBJ whole genome shotgun (WGS) entry which is preliminary data.</text>
</comment>
<organism evidence="14 15">
    <name type="scientific">Mytilus edulis</name>
    <name type="common">Blue mussel</name>
    <dbReference type="NCBI Taxonomy" id="6550"/>
    <lineage>
        <taxon>Eukaryota</taxon>
        <taxon>Metazoa</taxon>
        <taxon>Spiralia</taxon>
        <taxon>Lophotrochozoa</taxon>
        <taxon>Mollusca</taxon>
        <taxon>Bivalvia</taxon>
        <taxon>Autobranchia</taxon>
        <taxon>Pteriomorphia</taxon>
        <taxon>Mytilida</taxon>
        <taxon>Mytiloidea</taxon>
        <taxon>Mytilidae</taxon>
        <taxon>Mytilinae</taxon>
        <taxon>Mytilus</taxon>
    </lineage>
</organism>
<keyword evidence="15" id="KW-1185">Reference proteome</keyword>
<dbReference type="PANTHER" id="PTHR46393">
    <property type="entry name" value="SUSHI DOMAIN-CONTAINING PROTEIN"/>
    <property type="match status" value="1"/>
</dbReference>
<evidence type="ECO:0000256" key="7">
    <source>
        <dbReference type="ARBA" id="ARBA00023157"/>
    </source>
</evidence>
<keyword evidence="4 11" id="KW-0732">Signal</keyword>
<dbReference type="PROSITE" id="PS50923">
    <property type="entry name" value="SUSHI"/>
    <property type="match status" value="1"/>
</dbReference>
<accession>A0A8S3SAF1</accession>
<keyword evidence="5" id="KW-0677">Repeat</keyword>
<evidence type="ECO:0000256" key="4">
    <source>
        <dbReference type="ARBA" id="ARBA00022729"/>
    </source>
</evidence>
<evidence type="ECO:0000256" key="1">
    <source>
        <dbReference type="ARBA" id="ARBA00004370"/>
    </source>
</evidence>
<dbReference type="InterPro" id="IPR001881">
    <property type="entry name" value="EGF-like_Ca-bd_dom"/>
</dbReference>
<dbReference type="GO" id="GO:0016020">
    <property type="term" value="C:membrane"/>
    <property type="evidence" value="ECO:0007669"/>
    <property type="project" value="UniProtKB-SubCell"/>
</dbReference>
<sequence length="301" mass="33726">MESWFCISFLVMFSTIPEPITAGISSLWDYCGCRWFDWQEWEDCSSECNGNQVRQRMVCATYDMGYDYRKCNVFCYNGGTSNSSVCDCAVGYYGDCFGFKVTCGDPGSISNGNIDGNQFTYGDTIQYNCNTDYMLIDGSLTRTCQLNGLWNGTKPSCACKLYLINTLSPSIPMVVFGQTGIPCKNDGNCTNIPNAYTCLCENGWSGTNCDIAFPCQILSVPFNGALLCNNWKTDYGQYCIYWCQEDYTVARRVDPDMWFICGSSGSWLPRASIPDCSVKVSYLQSTSGYKMFTRTVPNKKK</sequence>
<comment type="caution">
    <text evidence="9">Lacks conserved residue(s) required for the propagation of feature annotation.</text>
</comment>
<evidence type="ECO:0000256" key="10">
    <source>
        <dbReference type="PROSITE-ProRule" id="PRU00302"/>
    </source>
</evidence>
<dbReference type="SMART" id="SM00032">
    <property type="entry name" value="CCP"/>
    <property type="match status" value="2"/>
</dbReference>
<dbReference type="AlphaFoldDB" id="A0A8S3SAF1"/>
<dbReference type="InterPro" id="IPR000436">
    <property type="entry name" value="Sushi_SCR_CCP_dom"/>
</dbReference>
<dbReference type="InterPro" id="IPR000742">
    <property type="entry name" value="EGF"/>
</dbReference>
<name>A0A8S3SAF1_MYTED</name>
<feature type="domain" description="EGF-like" evidence="12">
    <location>
        <begin position="175"/>
        <end position="210"/>
    </location>
</feature>
<dbReference type="GO" id="GO:0005509">
    <property type="term" value="F:calcium ion binding"/>
    <property type="evidence" value="ECO:0007669"/>
    <property type="project" value="InterPro"/>
</dbReference>
<dbReference type="SUPFAM" id="SSF57196">
    <property type="entry name" value="EGF/Laminin"/>
    <property type="match status" value="1"/>
</dbReference>
<keyword evidence="7 9" id="KW-1015">Disulfide bond</keyword>
<dbReference type="InterPro" id="IPR000152">
    <property type="entry name" value="EGF-type_Asp/Asn_hydroxyl_site"/>
</dbReference>
<evidence type="ECO:0000259" key="12">
    <source>
        <dbReference type="PROSITE" id="PS50026"/>
    </source>
</evidence>
<evidence type="ECO:0000313" key="15">
    <source>
        <dbReference type="Proteomes" id="UP000683360"/>
    </source>
</evidence>
<dbReference type="Proteomes" id="UP000683360">
    <property type="component" value="Unassembled WGS sequence"/>
</dbReference>
<keyword evidence="8" id="KW-0325">Glycoprotein</keyword>
<keyword evidence="2 9" id="KW-0245">EGF-like domain</keyword>
<dbReference type="Pfam" id="PF00008">
    <property type="entry name" value="EGF"/>
    <property type="match status" value="1"/>
</dbReference>
<evidence type="ECO:0000256" key="5">
    <source>
        <dbReference type="ARBA" id="ARBA00022737"/>
    </source>
</evidence>
<feature type="signal peptide" evidence="11">
    <location>
        <begin position="1"/>
        <end position="22"/>
    </location>
</feature>
<gene>
    <name evidence="14" type="ORF">MEDL_32312</name>
</gene>
<dbReference type="InterPro" id="IPR035976">
    <property type="entry name" value="Sushi/SCR/CCP_sf"/>
</dbReference>
<dbReference type="OrthoDB" id="6059832at2759"/>
<evidence type="ECO:0000256" key="11">
    <source>
        <dbReference type="SAM" id="SignalP"/>
    </source>
</evidence>
<dbReference type="FunFam" id="2.10.25.10:FF:000066">
    <property type="entry name" value="FAT atypical cadherin 4"/>
    <property type="match status" value="1"/>
</dbReference>
<proteinExistence type="predicted"/>
<protein>
    <submittedName>
        <fullName evidence="14">CSMD</fullName>
    </submittedName>
</protein>
<evidence type="ECO:0000313" key="14">
    <source>
        <dbReference type="EMBL" id="CAG2218674.1"/>
    </source>
</evidence>
<feature type="chain" id="PRO_5035830666" evidence="11">
    <location>
        <begin position="23"/>
        <end position="301"/>
    </location>
</feature>
<dbReference type="PANTHER" id="PTHR46393:SF7">
    <property type="entry name" value="COMPLEMENT C2"/>
    <property type="match status" value="1"/>
</dbReference>
<dbReference type="PROSITE" id="PS00022">
    <property type="entry name" value="EGF_1"/>
    <property type="match status" value="1"/>
</dbReference>
<dbReference type="PROSITE" id="PS01186">
    <property type="entry name" value="EGF_2"/>
    <property type="match status" value="1"/>
</dbReference>
<dbReference type="SUPFAM" id="SSF57535">
    <property type="entry name" value="Complement control module/SCR domain"/>
    <property type="match status" value="2"/>
</dbReference>